<keyword evidence="2 6" id="KW-0812">Transmembrane</keyword>
<dbReference type="GO" id="GO:0016020">
    <property type="term" value="C:membrane"/>
    <property type="evidence" value="ECO:0007669"/>
    <property type="project" value="UniProtKB-SubCell"/>
</dbReference>
<evidence type="ECO:0000256" key="1">
    <source>
        <dbReference type="ARBA" id="ARBA00004141"/>
    </source>
</evidence>
<evidence type="ECO:0000313" key="8">
    <source>
        <dbReference type="Proteomes" id="UP000308365"/>
    </source>
</evidence>
<evidence type="ECO:0000256" key="3">
    <source>
        <dbReference type="ARBA" id="ARBA00022989"/>
    </source>
</evidence>
<comment type="subcellular location">
    <subcellularLocation>
        <location evidence="1">Membrane</location>
        <topology evidence="1">Multi-pass membrane protein</topology>
    </subcellularLocation>
</comment>
<name>A0A4U1FI55_MONMO</name>
<evidence type="ECO:0000256" key="2">
    <source>
        <dbReference type="ARBA" id="ARBA00022692"/>
    </source>
</evidence>
<protein>
    <recommendedName>
        <fullName evidence="9">Major facilitator superfamily (MFS) profile domain-containing protein</fullName>
    </recommendedName>
</protein>
<evidence type="ECO:0008006" key="9">
    <source>
        <dbReference type="Google" id="ProtNLM"/>
    </source>
</evidence>
<dbReference type="EMBL" id="RWIC01000116">
    <property type="protein sequence ID" value="TKC49518.1"/>
    <property type="molecule type" value="Genomic_DNA"/>
</dbReference>
<feature type="transmembrane region" description="Helical" evidence="6">
    <location>
        <begin position="435"/>
        <end position="455"/>
    </location>
</feature>
<feature type="transmembrane region" description="Helical" evidence="6">
    <location>
        <begin position="171"/>
        <end position="191"/>
    </location>
</feature>
<sequence>VPADIGSFGRFQVQLLILLSVPNFLTAFCMFTQVFMVLDEAHHCSVAWVKNRTLTLSAAEQPVPSVPVDAAGSPEPCLLFRPPPNGASLEDILSHSFSETQALRGGPGLSCRRPLSLKNETHICMCLPQLNLVCGRKHPKDTSQSVDLARLLTGALIVGPLCDWIGREATILVQLLLFAILGMAAAFVPGFELYTALRFAVATAVVGYNFSSVTLLAEWVGPWWRTQAVVLAQCTFSMEQMALAGLTHDVQSWRLFQMAGAAPVFRSSFTSGEETLPRQAAPRLATCPERCLGERTCGVSVHWDSGEAPGGVGRPRSRPQGHSPTYRALPESARWLLTRGRVEEAKQLIQRVALVNKRKLFPELLSQRRPAPRGMPWICSDTPSSPGTVMALVGKFATAAGFTISYTGMGLVGIFSRIGDILTPLVTLLGEYHTALPMLIYGSLPIGAGLLCALLPEPHGRSPKDAMDDLEQESCPQRVPSEKDSEASGSTSSPGVAFRAARTSECVSEARAAAAESYLNTPLGTAGPMSMAVLLTEAAPHELAPEPASHCPAQSQKHPRQASLLSKPFSSPEPHAQYPVLG</sequence>
<dbReference type="PANTHER" id="PTHR24064">
    <property type="entry name" value="SOLUTE CARRIER FAMILY 22 MEMBER"/>
    <property type="match status" value="1"/>
</dbReference>
<reference evidence="8" key="1">
    <citation type="journal article" date="2019" name="IScience">
        <title>Narwhal Genome Reveals Long-Term Low Genetic Diversity despite Current Large Abundance Size.</title>
        <authorList>
            <person name="Westbury M.V."/>
            <person name="Petersen B."/>
            <person name="Garde E."/>
            <person name="Heide-Jorgensen M.P."/>
            <person name="Lorenzen E.D."/>
        </authorList>
    </citation>
    <scope>NUCLEOTIDE SEQUENCE [LARGE SCALE GENOMIC DNA]</scope>
</reference>
<organism evidence="7 8">
    <name type="scientific">Monodon monoceros</name>
    <name type="common">Narwhal</name>
    <name type="synonym">Ceratodon monodon</name>
    <dbReference type="NCBI Taxonomy" id="40151"/>
    <lineage>
        <taxon>Eukaryota</taxon>
        <taxon>Metazoa</taxon>
        <taxon>Chordata</taxon>
        <taxon>Craniata</taxon>
        <taxon>Vertebrata</taxon>
        <taxon>Euteleostomi</taxon>
        <taxon>Mammalia</taxon>
        <taxon>Eutheria</taxon>
        <taxon>Laurasiatheria</taxon>
        <taxon>Artiodactyla</taxon>
        <taxon>Whippomorpha</taxon>
        <taxon>Cetacea</taxon>
        <taxon>Odontoceti</taxon>
        <taxon>Monodontidae</taxon>
        <taxon>Monodon</taxon>
    </lineage>
</organism>
<accession>A0A4U1FI55</accession>
<evidence type="ECO:0000256" key="5">
    <source>
        <dbReference type="SAM" id="MobiDB-lite"/>
    </source>
</evidence>
<dbReference type="InterPro" id="IPR036259">
    <property type="entry name" value="MFS_trans_sf"/>
</dbReference>
<evidence type="ECO:0000313" key="7">
    <source>
        <dbReference type="EMBL" id="TKC49518.1"/>
    </source>
</evidence>
<feature type="non-terminal residue" evidence="7">
    <location>
        <position position="1"/>
    </location>
</feature>
<evidence type="ECO:0000256" key="4">
    <source>
        <dbReference type="ARBA" id="ARBA00023136"/>
    </source>
</evidence>
<feature type="transmembrane region" description="Helical" evidence="6">
    <location>
        <begin position="197"/>
        <end position="217"/>
    </location>
</feature>
<keyword evidence="4 6" id="KW-0472">Membrane</keyword>
<feature type="region of interest" description="Disordered" evidence="5">
    <location>
        <begin position="462"/>
        <end position="497"/>
    </location>
</feature>
<feature type="region of interest" description="Disordered" evidence="5">
    <location>
        <begin position="543"/>
        <end position="582"/>
    </location>
</feature>
<dbReference type="Gene3D" id="1.20.1250.20">
    <property type="entry name" value="MFS general substrate transporter like domains"/>
    <property type="match status" value="1"/>
</dbReference>
<dbReference type="Proteomes" id="UP000308365">
    <property type="component" value="Unassembled WGS sequence"/>
</dbReference>
<dbReference type="Gene3D" id="1.10.286.90">
    <property type="entry name" value="MFS transporter, transmembrane helix TM10b"/>
    <property type="match status" value="1"/>
</dbReference>
<feature type="transmembrane region" description="Helical" evidence="6">
    <location>
        <begin position="396"/>
        <end position="415"/>
    </location>
</feature>
<feature type="transmembrane region" description="Helical" evidence="6">
    <location>
        <begin position="15"/>
        <end position="38"/>
    </location>
</feature>
<keyword evidence="3 6" id="KW-1133">Transmembrane helix</keyword>
<proteinExistence type="predicted"/>
<dbReference type="AlphaFoldDB" id="A0A4U1FI55"/>
<dbReference type="SUPFAM" id="SSF103473">
    <property type="entry name" value="MFS general substrate transporter"/>
    <property type="match status" value="1"/>
</dbReference>
<evidence type="ECO:0000256" key="6">
    <source>
        <dbReference type="SAM" id="Phobius"/>
    </source>
</evidence>
<comment type="caution">
    <text evidence="7">The sequence shown here is derived from an EMBL/GenBank/DDBJ whole genome shotgun (WGS) entry which is preliminary data.</text>
</comment>
<gene>
    <name evidence="7" type="ORF">EI555_010987</name>
</gene>